<sequence>MELPELLVIHPAPVFIIHQQQFSQKFKLLKAYESPLSTKHFLQTHAQSTKALICYGKSPITSDILRRLPSLKLVVTASTGFNHIDLPECRRRGIAVANTADVFSEDTADIGVGLLIDVLGKISSGDRFVRTGIWPKNIYYPLGSKLGGKHVGIVDLGNIGLKVATRLEAFGCKISYNSRQKKPVPYNFYPNVCELALTCNNLVICCTLTVETRHLIDKDVLKALGKDGILNNIARGPIVDEKELVKFLVEGEIAGAGLDVFENEPKVPQELIALDNVVLPPHRAAFTEEAFRDAFQLVLANLEAFFSNIPLISPVIDE</sequence>
<keyword evidence="1" id="KW-1185">Reference proteome</keyword>
<evidence type="ECO:0000313" key="1">
    <source>
        <dbReference type="Proteomes" id="UP000790787"/>
    </source>
</evidence>
<name>A0AC58RMP4_TOBAC</name>
<accession>A0AC58RMP4</accession>
<dbReference type="Proteomes" id="UP000790787">
    <property type="component" value="Chromosome 7"/>
</dbReference>
<protein>
    <submittedName>
        <fullName evidence="2">Glyoxylate/hydroxypyruvate reductase HPR3-like</fullName>
    </submittedName>
</protein>
<organism evidence="1 2">
    <name type="scientific">Nicotiana tabacum</name>
    <name type="common">Common tobacco</name>
    <dbReference type="NCBI Taxonomy" id="4097"/>
    <lineage>
        <taxon>Eukaryota</taxon>
        <taxon>Viridiplantae</taxon>
        <taxon>Streptophyta</taxon>
        <taxon>Embryophyta</taxon>
        <taxon>Tracheophyta</taxon>
        <taxon>Spermatophyta</taxon>
        <taxon>Magnoliopsida</taxon>
        <taxon>eudicotyledons</taxon>
        <taxon>Gunneridae</taxon>
        <taxon>Pentapetalae</taxon>
        <taxon>asterids</taxon>
        <taxon>lamiids</taxon>
        <taxon>Solanales</taxon>
        <taxon>Solanaceae</taxon>
        <taxon>Nicotianoideae</taxon>
        <taxon>Nicotianeae</taxon>
        <taxon>Nicotiana</taxon>
    </lineage>
</organism>
<dbReference type="RefSeq" id="XP_075073992.1">
    <property type="nucleotide sequence ID" value="XM_075217891.1"/>
</dbReference>
<reference evidence="2" key="2">
    <citation type="submission" date="2025-08" db="UniProtKB">
        <authorList>
            <consortium name="RefSeq"/>
        </authorList>
    </citation>
    <scope>IDENTIFICATION</scope>
    <source>
        <tissue evidence="2">Leaf</tissue>
    </source>
</reference>
<proteinExistence type="predicted"/>
<gene>
    <name evidence="2" type="primary">LOC107780946</name>
</gene>
<evidence type="ECO:0000313" key="2">
    <source>
        <dbReference type="RefSeq" id="XP_075073992.1"/>
    </source>
</evidence>
<reference evidence="1" key="1">
    <citation type="journal article" date="2014" name="Nat. Commun.">
        <title>The tobacco genome sequence and its comparison with those of tomato and potato.</title>
        <authorList>
            <person name="Sierro N."/>
            <person name="Battey J.N."/>
            <person name="Ouadi S."/>
            <person name="Bakaher N."/>
            <person name="Bovet L."/>
            <person name="Willig A."/>
            <person name="Goepfert S."/>
            <person name="Peitsch M.C."/>
            <person name="Ivanov N.V."/>
        </authorList>
    </citation>
    <scope>NUCLEOTIDE SEQUENCE [LARGE SCALE GENOMIC DNA]</scope>
</reference>